<dbReference type="PANTHER" id="PTHR18964">
    <property type="entry name" value="ROK (REPRESSOR, ORF, KINASE) FAMILY"/>
    <property type="match status" value="1"/>
</dbReference>
<protein>
    <submittedName>
        <fullName evidence="2">ROK family protein</fullName>
    </submittedName>
</protein>
<dbReference type="Gene3D" id="3.30.420.40">
    <property type="match status" value="2"/>
</dbReference>
<dbReference type="EMBL" id="VJVV01000003">
    <property type="protein sequence ID" value="TRO82767.1"/>
    <property type="molecule type" value="Genomic_DNA"/>
</dbReference>
<dbReference type="SUPFAM" id="SSF53067">
    <property type="entry name" value="Actin-like ATPase domain"/>
    <property type="match status" value="1"/>
</dbReference>
<evidence type="ECO:0000313" key="2">
    <source>
        <dbReference type="EMBL" id="TRO82767.1"/>
    </source>
</evidence>
<accession>A0A550JHS1</accession>
<dbReference type="RefSeq" id="WP_092057054.1">
    <property type="nucleotide sequence ID" value="NZ_FOJJ01000023.1"/>
</dbReference>
<organism evidence="2 3">
    <name type="scientific">Trichloromonas acetexigens</name>
    <dbReference type="NCBI Taxonomy" id="38815"/>
    <lineage>
        <taxon>Bacteria</taxon>
        <taxon>Pseudomonadati</taxon>
        <taxon>Thermodesulfobacteriota</taxon>
        <taxon>Desulfuromonadia</taxon>
        <taxon>Desulfuromonadales</taxon>
        <taxon>Trichloromonadaceae</taxon>
        <taxon>Trichloromonas</taxon>
    </lineage>
</organism>
<dbReference type="Pfam" id="PF00480">
    <property type="entry name" value="ROK"/>
    <property type="match status" value="1"/>
</dbReference>
<evidence type="ECO:0000256" key="1">
    <source>
        <dbReference type="ARBA" id="ARBA00006479"/>
    </source>
</evidence>
<dbReference type="InterPro" id="IPR043129">
    <property type="entry name" value="ATPase_NBD"/>
</dbReference>
<dbReference type="Proteomes" id="UP000317155">
    <property type="component" value="Unassembled WGS sequence"/>
</dbReference>
<gene>
    <name evidence="2" type="ORF">FL622_06225</name>
</gene>
<sequence length="318" mass="32287">MTPAAVGIDLGGTNCRAALVGPQGRIGELLRRPTRMGADYAAWLEDFAGGIDELLRQGQALGLKVTAVGMGAPGLIALDGTVTTSPNLPALDGRPLAADLAERLQLPVVVANDANAIAWGEALFGAGRDFSSFIGLTLGTGVGGGLVLDRRLWLGADGAAGEVGHWTVVPDGRPCGCGNRGCLEQYASARALAVLARERIAAGEPSALAQIAAGELTSRQVGDAARQGDALALAVLEEAGGYLGQVLGGIANLLNLDGAVIAGGAVDSFDLMHPAILRELRRHVFAVPGRRLVVVPGQLADEAGILGAAALTGFSEQL</sequence>
<name>A0A550JHS1_9BACT</name>
<evidence type="ECO:0000313" key="3">
    <source>
        <dbReference type="Proteomes" id="UP000317155"/>
    </source>
</evidence>
<reference evidence="2 3" key="1">
    <citation type="submission" date="2019-07" db="EMBL/GenBank/DDBJ databases">
        <title>Insights of Desulfuromonas acetexigens electromicrobiology.</title>
        <authorList>
            <person name="Katuri K."/>
            <person name="Sapireddy V."/>
            <person name="Shaw D.R."/>
            <person name="Saikaly P."/>
        </authorList>
    </citation>
    <scope>NUCLEOTIDE SEQUENCE [LARGE SCALE GENOMIC DNA]</scope>
    <source>
        <strain evidence="2 3">2873</strain>
    </source>
</reference>
<dbReference type="PROSITE" id="PS01125">
    <property type="entry name" value="ROK"/>
    <property type="match status" value="1"/>
</dbReference>
<keyword evidence="3" id="KW-1185">Reference proteome</keyword>
<dbReference type="PANTHER" id="PTHR18964:SF149">
    <property type="entry name" value="BIFUNCTIONAL UDP-N-ACETYLGLUCOSAMINE 2-EPIMERASE_N-ACETYLMANNOSAMINE KINASE"/>
    <property type="match status" value="1"/>
</dbReference>
<comment type="caution">
    <text evidence="2">The sequence shown here is derived from an EMBL/GenBank/DDBJ whole genome shotgun (WGS) entry which is preliminary data.</text>
</comment>
<dbReference type="AlphaFoldDB" id="A0A550JHS1"/>
<dbReference type="InterPro" id="IPR000600">
    <property type="entry name" value="ROK"/>
</dbReference>
<proteinExistence type="inferred from homology"/>
<dbReference type="OrthoDB" id="9810372at2"/>
<dbReference type="InterPro" id="IPR049874">
    <property type="entry name" value="ROK_cs"/>
</dbReference>
<comment type="similarity">
    <text evidence="1">Belongs to the ROK (NagC/XylR) family.</text>
</comment>